<geneLocation type="plasmid" evidence="3">
    <name>pjcm12603 dna</name>
</geneLocation>
<proteinExistence type="predicted"/>
<keyword evidence="2" id="KW-0614">Plasmid</keyword>
<sequence length="81" mass="9141">MRLGTSPVIHADDRGQIRQIAGYERDDAGRGERHEPGQNSYEHREEEVTRRGDCGDTVHEARHPFVPTGLITLDNDPVPRP</sequence>
<dbReference type="Proteomes" id="UP000466785">
    <property type="component" value="Plasmid pJCM12603"/>
</dbReference>
<organism evidence="2 3">
    <name type="scientific">Mycolicibacterium poriferae</name>
    <dbReference type="NCBI Taxonomy" id="39694"/>
    <lineage>
        <taxon>Bacteria</taxon>
        <taxon>Bacillati</taxon>
        <taxon>Actinomycetota</taxon>
        <taxon>Actinomycetes</taxon>
        <taxon>Mycobacteriales</taxon>
        <taxon>Mycobacteriaceae</taxon>
        <taxon>Mycolicibacterium</taxon>
    </lineage>
</organism>
<evidence type="ECO:0000313" key="3">
    <source>
        <dbReference type="Proteomes" id="UP000466785"/>
    </source>
</evidence>
<evidence type="ECO:0000313" key="2">
    <source>
        <dbReference type="EMBL" id="BBX54541.1"/>
    </source>
</evidence>
<protein>
    <submittedName>
        <fullName evidence="2">Uncharacterized protein</fullName>
    </submittedName>
</protein>
<dbReference type="KEGG" id="mpof:MPOR_55670"/>
<name>A0A6N4VIV5_9MYCO</name>
<reference evidence="2 3" key="1">
    <citation type="journal article" date="2019" name="Emerg. Microbes Infect.">
        <title>Comprehensive subspecies identification of 175 nontuberculous mycobacteria species based on 7547 genomic profiles.</title>
        <authorList>
            <person name="Matsumoto Y."/>
            <person name="Kinjo T."/>
            <person name="Motooka D."/>
            <person name="Nabeya D."/>
            <person name="Jung N."/>
            <person name="Uechi K."/>
            <person name="Horii T."/>
            <person name="Iida T."/>
            <person name="Fujita J."/>
            <person name="Nakamura S."/>
        </authorList>
    </citation>
    <scope>NUCLEOTIDE SEQUENCE [LARGE SCALE GENOMIC DNA]</scope>
    <source>
        <strain evidence="2 3">JCM 12603</strain>
        <plasmid evidence="3">pjcm12603 dna</plasmid>
    </source>
</reference>
<dbReference type="EMBL" id="AP022571">
    <property type="protein sequence ID" value="BBX54541.1"/>
    <property type="molecule type" value="Genomic_DNA"/>
</dbReference>
<gene>
    <name evidence="2" type="ORF">MPOR_55670</name>
</gene>
<keyword evidence="3" id="KW-1185">Reference proteome</keyword>
<evidence type="ECO:0000256" key="1">
    <source>
        <dbReference type="SAM" id="MobiDB-lite"/>
    </source>
</evidence>
<feature type="compositionally biased region" description="Basic and acidic residues" evidence="1">
    <location>
        <begin position="23"/>
        <end position="63"/>
    </location>
</feature>
<accession>A0A6N4VIV5</accession>
<dbReference type="AlphaFoldDB" id="A0A6N4VIV5"/>
<feature type="region of interest" description="Disordered" evidence="1">
    <location>
        <begin position="22"/>
        <end position="81"/>
    </location>
</feature>